<feature type="domain" description="Ubiquitin 3 binding protein But2 C-terminal" evidence="2">
    <location>
        <begin position="179"/>
        <end position="319"/>
    </location>
</feature>
<proteinExistence type="predicted"/>
<evidence type="ECO:0000313" key="5">
    <source>
        <dbReference type="Proteomes" id="UP000030641"/>
    </source>
</evidence>
<dbReference type="InterPro" id="IPR054508">
    <property type="entry name" value="PIR1-like_C"/>
</dbReference>
<organism evidence="4 5">
    <name type="scientific">Aureobasidium subglaciale (strain EXF-2481)</name>
    <name type="common">Aureobasidium pullulans var. subglaciale</name>
    <dbReference type="NCBI Taxonomy" id="1043005"/>
    <lineage>
        <taxon>Eukaryota</taxon>
        <taxon>Fungi</taxon>
        <taxon>Dikarya</taxon>
        <taxon>Ascomycota</taxon>
        <taxon>Pezizomycotina</taxon>
        <taxon>Dothideomycetes</taxon>
        <taxon>Dothideomycetidae</taxon>
        <taxon>Dothideales</taxon>
        <taxon>Saccotheciaceae</taxon>
        <taxon>Aureobasidium</taxon>
    </lineage>
</organism>
<dbReference type="HOGENOM" id="CLU_033570_0_0_1"/>
<evidence type="ECO:0000259" key="3">
    <source>
        <dbReference type="Pfam" id="PF22799"/>
    </source>
</evidence>
<reference evidence="4 5" key="1">
    <citation type="journal article" date="2014" name="BMC Genomics">
        <title>Genome sequencing of four Aureobasidium pullulans varieties: biotechnological potential, stress tolerance, and description of new species.</title>
        <authorList>
            <person name="Gostin Ar C."/>
            <person name="Ohm R.A."/>
            <person name="Kogej T."/>
            <person name="Sonjak S."/>
            <person name="Turk M."/>
            <person name="Zajc J."/>
            <person name="Zalar P."/>
            <person name="Grube M."/>
            <person name="Sun H."/>
            <person name="Han J."/>
            <person name="Sharma A."/>
            <person name="Chiniquy J."/>
            <person name="Ngan C.Y."/>
            <person name="Lipzen A."/>
            <person name="Barry K."/>
            <person name="Grigoriev I.V."/>
            <person name="Gunde-Cimerman N."/>
        </authorList>
    </citation>
    <scope>NUCLEOTIDE SEQUENCE [LARGE SCALE GENOMIC DNA]</scope>
    <source>
        <strain evidence="4 5">EXF-2481</strain>
    </source>
</reference>
<dbReference type="RefSeq" id="XP_013346658.1">
    <property type="nucleotide sequence ID" value="XM_013491204.1"/>
</dbReference>
<dbReference type="Pfam" id="PF22799">
    <property type="entry name" value="PIR1-like_C"/>
    <property type="match status" value="1"/>
</dbReference>
<dbReference type="InParanoid" id="A0A074YW87"/>
<keyword evidence="1" id="KW-0732">Signal</keyword>
<protein>
    <submittedName>
        <fullName evidence="4">Uncharacterized protein</fullName>
    </submittedName>
</protein>
<evidence type="ECO:0000259" key="2">
    <source>
        <dbReference type="Pfam" id="PF09792"/>
    </source>
</evidence>
<dbReference type="EMBL" id="KL584752">
    <property type="protein sequence ID" value="KEQ98437.1"/>
    <property type="molecule type" value="Genomic_DNA"/>
</dbReference>
<keyword evidence="5" id="KW-1185">Reference proteome</keyword>
<dbReference type="Pfam" id="PF09792">
    <property type="entry name" value="But2"/>
    <property type="match status" value="1"/>
</dbReference>
<accession>A0A074YW87</accession>
<dbReference type="STRING" id="1043005.A0A074YW87"/>
<dbReference type="AlphaFoldDB" id="A0A074YW87"/>
<evidence type="ECO:0000256" key="1">
    <source>
        <dbReference type="SAM" id="SignalP"/>
    </source>
</evidence>
<name>A0A074YW87_AURSE</name>
<dbReference type="OMA" id="RSDSCCF"/>
<gene>
    <name evidence="4" type="ORF">AUEXF2481DRAFT_2385</name>
</gene>
<feature type="domain" description="Cell wall mannoprotein PIR1-like C-terminal" evidence="3">
    <location>
        <begin position="71"/>
        <end position="143"/>
    </location>
</feature>
<sequence>MKSIFVSAALVAAADALIARDSTCCFHLTASGGPGGIVGQLSDGQNRIGQGMLILYIVCLPGAQYCIDSKGGLTDQSGRGCILTPPTTQFQCDQGASPTDGFSVSCDGTLSFKGNTEFKSCPTGDNGGYNIYTTAPAGQGGCVSVKLSADSCKSGCPAPAPAPAPAPKTCPAALTGTYEYPHLIVPVDSKQPDKAFGTQYNGTVSGSVSSLFNFDIPTSDNGKTCSLVFLFPQKQNLETSSFAFSGTGGIDFAMLKGPASSSTTYNNRPGVGTGYGVTKVAPGNSYTIATFPCPGGSAIGFDLSTSDDTMLSYFQDYNPSPIGLYITVC</sequence>
<feature type="chain" id="PRO_5001704779" evidence="1">
    <location>
        <begin position="17"/>
        <end position="329"/>
    </location>
</feature>
<dbReference type="Proteomes" id="UP000030641">
    <property type="component" value="Unassembled WGS sequence"/>
</dbReference>
<feature type="signal peptide" evidence="1">
    <location>
        <begin position="1"/>
        <end position="16"/>
    </location>
</feature>
<dbReference type="InterPro" id="IPR018620">
    <property type="entry name" value="Ubiquitin3-bd_protein_But2_C"/>
</dbReference>
<dbReference type="PANTHER" id="PTHR39613">
    <property type="entry name" value="ANCHORED CELL WALL PROTEIN, PUTATIVE (AFU_ORTHOLOGUE AFUA_4G08960)-RELATED"/>
    <property type="match status" value="1"/>
</dbReference>
<evidence type="ECO:0000313" key="4">
    <source>
        <dbReference type="EMBL" id="KEQ98437.1"/>
    </source>
</evidence>
<dbReference type="PANTHER" id="PTHR39613:SF1">
    <property type="entry name" value="ANCHORED CELL WALL PROTEIN, PUTATIVE (AFU_ORTHOLOGUE AFUA_4G08960)-RELATED"/>
    <property type="match status" value="1"/>
</dbReference>
<dbReference type="GeneID" id="25362728"/>
<dbReference type="OrthoDB" id="4657524at2759"/>